<dbReference type="AlphaFoldDB" id="A0A9P7D952"/>
<keyword evidence="3" id="KW-1185">Reference proteome</keyword>
<accession>A0A9P7D952</accession>
<dbReference type="Proteomes" id="UP000714275">
    <property type="component" value="Unassembled WGS sequence"/>
</dbReference>
<dbReference type="EMBL" id="JABBWD010000002">
    <property type="protein sequence ID" value="KAG1783136.1"/>
    <property type="molecule type" value="Genomic_DNA"/>
</dbReference>
<comment type="caution">
    <text evidence="2">The sequence shown here is derived from an EMBL/GenBank/DDBJ whole genome shotgun (WGS) entry which is preliminary data.</text>
</comment>
<organism evidence="2 3">
    <name type="scientific">Suillus placidus</name>
    <dbReference type="NCBI Taxonomy" id="48579"/>
    <lineage>
        <taxon>Eukaryota</taxon>
        <taxon>Fungi</taxon>
        <taxon>Dikarya</taxon>
        <taxon>Basidiomycota</taxon>
        <taxon>Agaricomycotina</taxon>
        <taxon>Agaricomycetes</taxon>
        <taxon>Agaricomycetidae</taxon>
        <taxon>Boletales</taxon>
        <taxon>Suillineae</taxon>
        <taxon>Suillaceae</taxon>
        <taxon>Suillus</taxon>
    </lineage>
</organism>
<evidence type="ECO:0000313" key="2">
    <source>
        <dbReference type="EMBL" id="KAG1783136.1"/>
    </source>
</evidence>
<name>A0A9P7D952_9AGAM</name>
<protein>
    <submittedName>
        <fullName evidence="2">Uncharacterized protein</fullName>
    </submittedName>
</protein>
<evidence type="ECO:0000256" key="1">
    <source>
        <dbReference type="SAM" id="MobiDB-lite"/>
    </source>
</evidence>
<evidence type="ECO:0000313" key="3">
    <source>
        <dbReference type="Proteomes" id="UP000714275"/>
    </source>
</evidence>
<feature type="region of interest" description="Disordered" evidence="1">
    <location>
        <begin position="172"/>
        <end position="222"/>
    </location>
</feature>
<sequence length="222" mass="23590">MLTLTSPPMVTSTSGILKIHIVFESDTCILHPWLSENAQDLLIACFAHKGSKPHQDVKDIVFYHDPEDTIPLCTPSSAQPTPSTTPTGSDTFSVLLKAGRKPAPVTAGAHRSIQTLKPSACLRDADNACSHPSSSTSSTAHKRALSGATEQLVSKKVVLQLSALLSDDDDFHADGANMDNDTDPGAGHTGHSESVEDEDAPEDDNALTPEDEPDDEPQDSNI</sequence>
<dbReference type="OrthoDB" id="2691967at2759"/>
<proteinExistence type="predicted"/>
<feature type="compositionally biased region" description="Acidic residues" evidence="1">
    <location>
        <begin position="195"/>
        <end position="222"/>
    </location>
</feature>
<gene>
    <name evidence="2" type="ORF">EV702DRAFT_1191574</name>
</gene>
<reference evidence="2" key="1">
    <citation type="journal article" date="2020" name="New Phytol.">
        <title>Comparative genomics reveals dynamic genome evolution in host specialist ectomycorrhizal fungi.</title>
        <authorList>
            <person name="Lofgren L.A."/>
            <person name="Nguyen N.H."/>
            <person name="Vilgalys R."/>
            <person name="Ruytinx J."/>
            <person name="Liao H.L."/>
            <person name="Branco S."/>
            <person name="Kuo A."/>
            <person name="LaButti K."/>
            <person name="Lipzen A."/>
            <person name="Andreopoulos W."/>
            <person name="Pangilinan J."/>
            <person name="Riley R."/>
            <person name="Hundley H."/>
            <person name="Na H."/>
            <person name="Barry K."/>
            <person name="Grigoriev I.V."/>
            <person name="Stajich J.E."/>
            <person name="Kennedy P.G."/>
        </authorList>
    </citation>
    <scope>NUCLEOTIDE SEQUENCE</scope>
    <source>
        <strain evidence="2">DOB743</strain>
    </source>
</reference>